<keyword evidence="2" id="KW-0009">Actin-binding</keyword>
<reference evidence="4" key="2">
    <citation type="submission" date="2020-10" db="EMBL/GenBank/DDBJ databases">
        <authorList>
            <person name="Cooper E.A."/>
            <person name="Brenton Z.W."/>
            <person name="Flinn B.S."/>
            <person name="Jenkins J."/>
            <person name="Shu S."/>
            <person name="Flowers D."/>
            <person name="Luo F."/>
            <person name="Wang Y."/>
            <person name="Xia P."/>
            <person name="Barry K."/>
            <person name="Daum C."/>
            <person name="Lipzen A."/>
            <person name="Yoshinaga Y."/>
            <person name="Schmutz J."/>
            <person name="Saski C."/>
            <person name="Vermerris W."/>
            <person name="Kresovich S."/>
        </authorList>
    </citation>
    <scope>NUCLEOTIDE SEQUENCE</scope>
</reference>
<evidence type="ECO:0000256" key="3">
    <source>
        <dbReference type="SAM" id="MobiDB-lite"/>
    </source>
</evidence>
<dbReference type="Proteomes" id="UP000807115">
    <property type="component" value="Chromosome 2"/>
</dbReference>
<protein>
    <recommendedName>
        <fullName evidence="2">Protein SCAR</fullName>
    </recommendedName>
    <alternativeName>
        <fullName evidence="2">Protein WAVE</fullName>
    </alternativeName>
</protein>
<organism evidence="4 5">
    <name type="scientific">Sorghum bicolor</name>
    <name type="common">Sorghum</name>
    <name type="synonym">Sorghum vulgare</name>
    <dbReference type="NCBI Taxonomy" id="4558"/>
    <lineage>
        <taxon>Eukaryota</taxon>
        <taxon>Viridiplantae</taxon>
        <taxon>Streptophyta</taxon>
        <taxon>Embryophyta</taxon>
        <taxon>Tracheophyta</taxon>
        <taxon>Spermatophyta</taxon>
        <taxon>Magnoliopsida</taxon>
        <taxon>Liliopsida</taxon>
        <taxon>Poales</taxon>
        <taxon>Poaceae</taxon>
        <taxon>PACMAD clade</taxon>
        <taxon>Panicoideae</taxon>
        <taxon>Andropogonodae</taxon>
        <taxon>Andropogoneae</taxon>
        <taxon>Sorghinae</taxon>
        <taxon>Sorghum</taxon>
    </lineage>
</organism>
<feature type="compositionally biased region" description="Low complexity" evidence="3">
    <location>
        <begin position="828"/>
        <end position="844"/>
    </location>
</feature>
<dbReference type="AlphaFoldDB" id="A0A921RTS4"/>
<evidence type="ECO:0000313" key="4">
    <source>
        <dbReference type="EMBL" id="KAG0546449.1"/>
    </source>
</evidence>
<feature type="region of interest" description="Disordered" evidence="3">
    <location>
        <begin position="337"/>
        <end position="367"/>
    </location>
</feature>
<feature type="region of interest" description="Disordered" evidence="3">
    <location>
        <begin position="516"/>
        <end position="550"/>
    </location>
</feature>
<dbReference type="PANTHER" id="PTHR12902:SF26">
    <property type="entry name" value="PROTEIN SCAR"/>
    <property type="match status" value="1"/>
</dbReference>
<comment type="function">
    <text evidence="2">Involved in regulation of actin and microtubule organization. Part of a WAVE complex that activates the Arp2/3 complex.</text>
</comment>
<reference evidence="4" key="1">
    <citation type="journal article" date="2019" name="BMC Genomics">
        <title>A new reference genome for Sorghum bicolor reveals high levels of sequence similarity between sweet and grain genotypes: implications for the genetics of sugar metabolism.</title>
        <authorList>
            <person name="Cooper E.A."/>
            <person name="Brenton Z.W."/>
            <person name="Flinn B.S."/>
            <person name="Jenkins J."/>
            <person name="Shu S."/>
            <person name="Flowers D."/>
            <person name="Luo F."/>
            <person name="Wang Y."/>
            <person name="Xia P."/>
            <person name="Barry K."/>
            <person name="Daum C."/>
            <person name="Lipzen A."/>
            <person name="Yoshinaga Y."/>
            <person name="Schmutz J."/>
            <person name="Saski C."/>
            <person name="Vermerris W."/>
            <person name="Kresovich S."/>
        </authorList>
    </citation>
    <scope>NUCLEOTIDE SEQUENCE</scope>
</reference>
<feature type="compositionally biased region" description="Polar residues" evidence="3">
    <location>
        <begin position="539"/>
        <end position="548"/>
    </location>
</feature>
<feature type="region of interest" description="Disordered" evidence="3">
    <location>
        <begin position="721"/>
        <end position="749"/>
    </location>
</feature>
<sequence>MGLSSRCGCRCECVTSTTHGDVVRNRSNRNNNDAPDAVLEGLAMAGLVAILRQLGDLAELAAEVFDDMQHQVMAASARGRRLAVRAKRLLETDLYLPPTTSTHNSAAAALSLTIATSSSGRLGCRAHPRRGGGGGGGGGTPPIMMPRLVVQRIRRCRGPPRLSLLDKFDAAGDGACLKRYTDPSFFFRTHSARLEQGTLGVRANRGPYLKSMSMETSRPKFQTAFNSEPPESADNVTDCKSESETERDASEAPSPGFLSMLRQLKQHRHRHRQAAGAGSLFRVQQTVDRVQSSPQLDMEKKLQGSGTAQPSPSPSELERTSSFEAWLSPDARRFPTTAAAAATHHHEHEEIITQEPPHPHGASATACSGSVSDVVTTSIGAALSSSTMLKAKQNSADAEIPCSKSSRRYKDSVEMIASRVSSLPRKLFINIKHHNDCSRSDRAGTTNLRISQATGTGDCSPELEAIPTPREAFLPTLVHSDPVYSSMHSLLLPENDKCYSYLQHHESIPCNVSVDAERHHQQEDPSTDRCSNSNSNSSTPETCTTPDSRNLLLPGSLVLKRASALPENPCSEDAKLDTTPPLPPIPPMQWLSERVHTGTRTRAPSPKHRALWKKSLEVTEMIQAIRQAHSHSIQTSPVDTEETLVSNEHTSANASHRDEMKCSESEETGHPQPFRAREDAVQASEGNVLKAGEFPVPAILSDEAGSEIYLRTQAQADTCFQQQGRQQFGSSGHSDHGSTEKRSEEHEDLQNESVFFSAVQELANMSPPPSVPRPKYPLLDAGSHGRIMLRNGPSPIHPSRNILDSRSLLIKQIKDIAMDGNPSFKLKSVSGASSPQSSVTGSPTNSKVATILQRLDDIRKQAHANNNEVHSEESWSDGSE</sequence>
<feature type="region of interest" description="Disordered" evidence="3">
    <location>
        <begin position="222"/>
        <end position="256"/>
    </location>
</feature>
<comment type="similarity">
    <text evidence="1 2">Belongs to the SCAR/WAVE family.</text>
</comment>
<dbReference type="GO" id="GO:0030036">
    <property type="term" value="P:actin cytoskeleton organization"/>
    <property type="evidence" value="ECO:0007669"/>
    <property type="project" value="UniProtKB-UniRule"/>
</dbReference>
<evidence type="ECO:0000256" key="1">
    <source>
        <dbReference type="ARBA" id="ARBA00006993"/>
    </source>
</evidence>
<comment type="subcellular location">
    <subcellularLocation>
        <location evidence="2">Cytoplasm</location>
        <location evidence="2">Cytoskeleton</location>
    </subcellularLocation>
</comment>
<name>A0A921RTS4_SORBI</name>
<comment type="caution">
    <text evidence="4">The sequence shown here is derived from an EMBL/GenBank/DDBJ whole genome shotgun (WGS) entry which is preliminary data.</text>
</comment>
<feature type="compositionally biased region" description="Low complexity" evidence="3">
    <location>
        <begin position="721"/>
        <end position="732"/>
    </location>
</feature>
<evidence type="ECO:0000313" key="5">
    <source>
        <dbReference type="Proteomes" id="UP000807115"/>
    </source>
</evidence>
<dbReference type="Gene3D" id="1.20.5.340">
    <property type="match status" value="1"/>
</dbReference>
<feature type="region of interest" description="Disordered" evidence="3">
    <location>
        <begin position="826"/>
        <end position="847"/>
    </location>
</feature>
<feature type="compositionally biased region" description="Basic and acidic residues" evidence="3">
    <location>
        <begin position="655"/>
        <end position="675"/>
    </location>
</feature>
<keyword evidence="2" id="KW-0963">Cytoplasm</keyword>
<accession>A0A921RTS4</accession>
<gene>
    <name evidence="4" type="ORF">BDA96_02G448500</name>
</gene>
<dbReference type="PANTHER" id="PTHR12902">
    <property type="entry name" value="WASP-1"/>
    <property type="match status" value="1"/>
</dbReference>
<feature type="compositionally biased region" description="Polar residues" evidence="3">
    <location>
        <begin position="630"/>
        <end position="654"/>
    </location>
</feature>
<proteinExistence type="inferred from homology"/>
<feature type="compositionally biased region" description="Basic and acidic residues" evidence="3">
    <location>
        <begin position="516"/>
        <end position="527"/>
    </location>
</feature>
<feature type="compositionally biased region" description="Basic and acidic residues" evidence="3">
    <location>
        <begin position="237"/>
        <end position="250"/>
    </location>
</feature>
<dbReference type="Gene3D" id="6.10.280.150">
    <property type="match status" value="1"/>
</dbReference>
<feature type="compositionally biased region" description="Basic and acidic residues" evidence="3">
    <location>
        <begin position="733"/>
        <end position="749"/>
    </location>
</feature>
<dbReference type="GO" id="GO:0005856">
    <property type="term" value="C:cytoskeleton"/>
    <property type="evidence" value="ECO:0007669"/>
    <property type="project" value="UniProtKB-SubCell"/>
</dbReference>
<keyword evidence="2" id="KW-0206">Cytoskeleton</keyword>
<feature type="region of interest" description="Disordered" evidence="3">
    <location>
        <begin position="289"/>
        <end position="321"/>
    </location>
</feature>
<evidence type="ECO:0000256" key="2">
    <source>
        <dbReference type="RuleBase" id="RU367034"/>
    </source>
</evidence>
<feature type="region of interest" description="Disordered" evidence="3">
    <location>
        <begin position="568"/>
        <end position="589"/>
    </location>
</feature>
<dbReference type="GO" id="GO:0003779">
    <property type="term" value="F:actin binding"/>
    <property type="evidence" value="ECO:0007669"/>
    <property type="project" value="UniProtKB-UniRule"/>
</dbReference>
<dbReference type="EMBL" id="CM027681">
    <property type="protein sequence ID" value="KAG0546449.1"/>
    <property type="molecule type" value="Genomic_DNA"/>
</dbReference>
<feature type="region of interest" description="Disordered" evidence="3">
    <location>
        <begin position="629"/>
        <end position="675"/>
    </location>
</feature>
<dbReference type="InterPro" id="IPR028288">
    <property type="entry name" value="SCAR/WAVE_fam"/>
</dbReference>